<comment type="caution">
    <text evidence="7">The sequence shown here is derived from an EMBL/GenBank/DDBJ whole genome shotgun (WGS) entry which is preliminary data.</text>
</comment>
<dbReference type="EMBL" id="CAJGYO010000010">
    <property type="protein sequence ID" value="CAD6258651.1"/>
    <property type="molecule type" value="Genomic_DNA"/>
</dbReference>
<dbReference type="GO" id="GO:0016567">
    <property type="term" value="P:protein ubiquitination"/>
    <property type="evidence" value="ECO:0007669"/>
    <property type="project" value="UniProtKB-UniPathway"/>
</dbReference>
<gene>
    <name evidence="7" type="ORF">NCGR_LOCUS42119</name>
</gene>
<dbReference type="Proteomes" id="UP000604825">
    <property type="component" value="Unassembled WGS sequence"/>
</dbReference>
<name>A0A811QRP1_9POAL</name>
<evidence type="ECO:0000259" key="6">
    <source>
        <dbReference type="PROSITE" id="PS51649"/>
    </source>
</evidence>
<evidence type="ECO:0000256" key="1">
    <source>
        <dbReference type="ARBA" id="ARBA00004906"/>
    </source>
</evidence>
<dbReference type="InterPro" id="IPR000210">
    <property type="entry name" value="BTB/POZ_dom"/>
</dbReference>
<protein>
    <submittedName>
        <fullName evidence="7">Uncharacterized protein</fullName>
    </submittedName>
</protein>
<evidence type="ECO:0000259" key="5">
    <source>
        <dbReference type="PROSITE" id="PS50097"/>
    </source>
</evidence>
<dbReference type="UniPathway" id="UPA00143"/>
<feature type="region of interest" description="Disordered" evidence="4">
    <location>
        <begin position="472"/>
        <end position="506"/>
    </location>
</feature>
<dbReference type="PROSITE" id="PS51649">
    <property type="entry name" value="NPH3"/>
    <property type="match status" value="1"/>
</dbReference>
<dbReference type="InterPro" id="IPR011333">
    <property type="entry name" value="SKP1/BTB/POZ_sf"/>
</dbReference>
<dbReference type="PANTHER" id="PTHR32370">
    <property type="entry name" value="OS12G0117600 PROTEIN"/>
    <property type="match status" value="1"/>
</dbReference>
<comment type="similarity">
    <text evidence="3">Belongs to the NPH3 family.</text>
</comment>
<evidence type="ECO:0000313" key="8">
    <source>
        <dbReference type="Proteomes" id="UP000604825"/>
    </source>
</evidence>
<dbReference type="InterPro" id="IPR027356">
    <property type="entry name" value="NPH3_dom"/>
</dbReference>
<proteinExistence type="inferred from homology"/>
<evidence type="ECO:0000256" key="2">
    <source>
        <dbReference type="ARBA" id="ARBA00022786"/>
    </source>
</evidence>
<evidence type="ECO:0000256" key="3">
    <source>
        <dbReference type="PROSITE-ProRule" id="PRU00982"/>
    </source>
</evidence>
<accession>A0A811QRP1</accession>
<feature type="domain" description="NPH3" evidence="6">
    <location>
        <begin position="178"/>
        <end position="467"/>
    </location>
</feature>
<keyword evidence="2" id="KW-0833">Ubl conjugation pathway</keyword>
<dbReference type="PROSITE" id="PS50097">
    <property type="entry name" value="BTB"/>
    <property type="match status" value="1"/>
</dbReference>
<dbReference type="OrthoDB" id="624345at2759"/>
<keyword evidence="8" id="KW-1185">Reference proteome</keyword>
<feature type="domain" description="BTB" evidence="5">
    <location>
        <begin position="20"/>
        <end position="93"/>
    </location>
</feature>
<dbReference type="InterPro" id="IPR043454">
    <property type="entry name" value="NPH3/RPT2-like"/>
</dbReference>
<dbReference type="SUPFAM" id="SSF54695">
    <property type="entry name" value="POZ domain"/>
    <property type="match status" value="1"/>
</dbReference>
<evidence type="ECO:0000256" key="4">
    <source>
        <dbReference type="SAM" id="MobiDB-lite"/>
    </source>
</evidence>
<feature type="compositionally biased region" description="Gly residues" evidence="4">
    <location>
        <begin position="472"/>
        <end position="482"/>
    </location>
</feature>
<dbReference type="AlphaFoldDB" id="A0A811QRP1"/>
<feature type="region of interest" description="Disordered" evidence="4">
    <location>
        <begin position="522"/>
        <end position="544"/>
    </location>
</feature>
<feature type="compositionally biased region" description="Low complexity" evidence="4">
    <location>
        <begin position="529"/>
        <end position="541"/>
    </location>
</feature>
<dbReference type="Pfam" id="PF03000">
    <property type="entry name" value="NPH3"/>
    <property type="match status" value="1"/>
</dbReference>
<reference evidence="7" key="1">
    <citation type="submission" date="2020-10" db="EMBL/GenBank/DDBJ databases">
        <authorList>
            <person name="Han B."/>
            <person name="Lu T."/>
            <person name="Zhao Q."/>
            <person name="Huang X."/>
            <person name="Zhao Y."/>
        </authorList>
    </citation>
    <scope>NUCLEOTIDE SEQUENCE</scope>
</reference>
<dbReference type="Gene3D" id="3.30.710.10">
    <property type="entry name" value="Potassium Channel Kv1.1, Chain A"/>
    <property type="match status" value="1"/>
</dbReference>
<evidence type="ECO:0000313" key="7">
    <source>
        <dbReference type="EMBL" id="CAD6258651.1"/>
    </source>
</evidence>
<comment type="pathway">
    <text evidence="1">Protein modification; protein ubiquitination.</text>
</comment>
<organism evidence="7 8">
    <name type="scientific">Miscanthus lutarioriparius</name>
    <dbReference type="NCBI Taxonomy" id="422564"/>
    <lineage>
        <taxon>Eukaryota</taxon>
        <taxon>Viridiplantae</taxon>
        <taxon>Streptophyta</taxon>
        <taxon>Embryophyta</taxon>
        <taxon>Tracheophyta</taxon>
        <taxon>Spermatophyta</taxon>
        <taxon>Magnoliopsida</taxon>
        <taxon>Liliopsida</taxon>
        <taxon>Poales</taxon>
        <taxon>Poaceae</taxon>
        <taxon>PACMAD clade</taxon>
        <taxon>Panicoideae</taxon>
        <taxon>Andropogonodae</taxon>
        <taxon>Andropogoneae</taxon>
        <taxon>Saccharinae</taxon>
        <taxon>Miscanthus</taxon>
    </lineage>
</organism>
<sequence>MAASSMDRITQWVSSQEVAADLTVRIADSVFPLHKAVMVPKCGYIRRAVAAASQPQGTGAGAVELDLSALPGGADAFEKAARYCYGGSLEITAHDAAAVRCAAAFLDAPDMARRAEDFLAQTALRSLPDAAAVLRSCEMLLPAAEELGVARRAADAVALGVCNEALFPTARPGAGATGWWAAELAALSPASFRRVVTALRCHRAGPEVVAAAAVAYAERVLAGILAPAAALGPGRRDRDAVVRADADQRALLEAVVDALPPAADAPLPAAFLCRLLHAAVTAEASAKTCRHMELRVAAVLDQATAGDLLGVALDGAGERVRNADTVRRVVAAFVERQQRQPPQTQEVRRPSLAAGELLSATGALEKVAKTVDEVAAEMATEESLPISKFVGVAGAVPRDARPSHDYLYRAVDIYLKTHPGLDEIEREKVCSVMDPLRLSYQARLHASQNKRLPLQAVLSALYYDQLKLRSADGGGGGGGAEEGGWETQSAARKARAQARADASLARENEALRSELARMRAYESGMQQHSKGSGSRSSSSSRVPAAAAGKKASFLGSVSRTLSRLNPFKGGWAKDTASIADGRDRSAMHVVKPKRRRFSIG</sequence>